<proteinExistence type="predicted"/>
<feature type="chain" id="PRO_5046423625" description="Calcineurin-like phosphoesterase domain-containing protein" evidence="1">
    <location>
        <begin position="16"/>
        <end position="324"/>
    </location>
</feature>
<dbReference type="Pfam" id="PF00149">
    <property type="entry name" value="Metallophos"/>
    <property type="match status" value="1"/>
</dbReference>
<protein>
    <recommendedName>
        <fullName evidence="2">Calcineurin-like phosphoesterase domain-containing protein</fullName>
    </recommendedName>
</protein>
<evidence type="ECO:0000259" key="2">
    <source>
        <dbReference type="Pfam" id="PF00149"/>
    </source>
</evidence>
<evidence type="ECO:0000313" key="4">
    <source>
        <dbReference type="Proteomes" id="UP000614915"/>
    </source>
</evidence>
<keyword evidence="4" id="KW-1185">Reference proteome</keyword>
<dbReference type="PANTHER" id="PTHR43143:SF5">
    <property type="entry name" value="SECRETED PROTEIN"/>
    <property type="match status" value="1"/>
</dbReference>
<dbReference type="InterPro" id="IPR051918">
    <property type="entry name" value="STPP_CPPED1"/>
</dbReference>
<organism evidence="3 4">
    <name type="scientific">Micromonospora ureilytica</name>
    <dbReference type="NCBI Taxonomy" id="709868"/>
    <lineage>
        <taxon>Bacteria</taxon>
        <taxon>Bacillati</taxon>
        <taxon>Actinomycetota</taxon>
        <taxon>Actinomycetes</taxon>
        <taxon>Micromonosporales</taxon>
        <taxon>Micromonosporaceae</taxon>
        <taxon>Micromonospora</taxon>
    </lineage>
</organism>
<name>A0ABS0JDP0_9ACTN</name>
<feature type="domain" description="Calcineurin-like phosphoesterase" evidence="2">
    <location>
        <begin position="40"/>
        <end position="254"/>
    </location>
</feature>
<dbReference type="PANTHER" id="PTHR43143">
    <property type="entry name" value="METALLOPHOSPHOESTERASE, CALCINEURIN SUPERFAMILY"/>
    <property type="match status" value="1"/>
</dbReference>
<dbReference type="EMBL" id="JADOTX010000001">
    <property type="protein sequence ID" value="MBG6065049.1"/>
    <property type="molecule type" value="Genomic_DNA"/>
</dbReference>
<feature type="signal peptide" evidence="1">
    <location>
        <begin position="1"/>
        <end position="15"/>
    </location>
</feature>
<dbReference type="InterPro" id="IPR029052">
    <property type="entry name" value="Metallo-depent_PP-like"/>
</dbReference>
<keyword evidence="1" id="KW-0732">Signal</keyword>
<dbReference type="RefSeq" id="WP_231396206.1">
    <property type="nucleotide sequence ID" value="NZ_JADOTX010000001.1"/>
</dbReference>
<dbReference type="InterPro" id="IPR004843">
    <property type="entry name" value="Calcineurin-like_PHP"/>
</dbReference>
<sequence length="324" mass="35531">MAVATVVVIAGGAFAGSTASAAAARMETAGTTDTKFSFAVLPDTQQEVLNSSDTRFRNRTSWLVQNRSALDLRFVTSSGDVVNWDTPDHAQYVIARNAMRPIENAAIPYALALGNHDTQAAGVGGGARDPARTRELIRDTSVFNQYFTVSRYRAVRGQFEAGKVDNSYSTFTAGGVQWMVLTLELWPRVAAVNWARSVVAANPRHNVIVVTHHYIDGNGVIEQSAGYGATSPQYLFDNLVKRYANIRFVFSGHTGIAANRVDTGVNGNKIYTFLQTFHSNTTNPVRLVEVDTVANSLRTWIYAPYNNRSFTQYDRSFTGIGVVR</sequence>
<accession>A0ABS0JDP0</accession>
<dbReference type="Proteomes" id="UP000614915">
    <property type="component" value="Unassembled WGS sequence"/>
</dbReference>
<evidence type="ECO:0000256" key="1">
    <source>
        <dbReference type="SAM" id="SignalP"/>
    </source>
</evidence>
<dbReference type="SUPFAM" id="SSF56300">
    <property type="entry name" value="Metallo-dependent phosphatases"/>
    <property type="match status" value="1"/>
</dbReference>
<reference evidence="3 4" key="1">
    <citation type="submission" date="2020-11" db="EMBL/GenBank/DDBJ databases">
        <title>Sequencing the genomes of 1000 actinobacteria strains.</title>
        <authorList>
            <person name="Klenk H.-P."/>
        </authorList>
    </citation>
    <scope>NUCLEOTIDE SEQUENCE [LARGE SCALE GENOMIC DNA]</scope>
    <source>
        <strain evidence="3 4">DSM 101692</strain>
    </source>
</reference>
<gene>
    <name evidence="3" type="ORF">IW248_001336</name>
</gene>
<dbReference type="Gene3D" id="3.60.21.10">
    <property type="match status" value="1"/>
</dbReference>
<evidence type="ECO:0000313" key="3">
    <source>
        <dbReference type="EMBL" id="MBG6065049.1"/>
    </source>
</evidence>
<comment type="caution">
    <text evidence="3">The sequence shown here is derived from an EMBL/GenBank/DDBJ whole genome shotgun (WGS) entry which is preliminary data.</text>
</comment>